<feature type="coiled-coil region" evidence="8">
    <location>
        <begin position="952"/>
        <end position="1014"/>
    </location>
</feature>
<dbReference type="GO" id="GO:0070971">
    <property type="term" value="C:endoplasmic reticulum exit site"/>
    <property type="evidence" value="ECO:0007669"/>
    <property type="project" value="TreeGrafter"/>
</dbReference>
<feature type="chain" id="PRO_5035712661" description="SH3 domain-containing protein" evidence="10">
    <location>
        <begin position="22"/>
        <end position="1390"/>
    </location>
</feature>
<feature type="region of interest" description="Disordered" evidence="9">
    <location>
        <begin position="499"/>
        <end position="550"/>
    </location>
</feature>
<feature type="compositionally biased region" description="Pro residues" evidence="9">
    <location>
        <begin position="1282"/>
        <end position="1294"/>
    </location>
</feature>
<dbReference type="PROSITE" id="PS50002">
    <property type="entry name" value="SH3"/>
    <property type="match status" value="1"/>
</dbReference>
<dbReference type="Proteomes" id="UP000494165">
    <property type="component" value="Unassembled WGS sequence"/>
</dbReference>
<feature type="region of interest" description="Disordered" evidence="9">
    <location>
        <begin position="267"/>
        <end position="298"/>
    </location>
</feature>
<accession>A0A8S1CXJ5</accession>
<keyword evidence="3 10" id="KW-0732">Signal</keyword>
<evidence type="ECO:0000256" key="5">
    <source>
        <dbReference type="ARBA" id="ARBA00023054"/>
    </source>
</evidence>
<feature type="compositionally biased region" description="Low complexity" evidence="9">
    <location>
        <begin position="1364"/>
        <end position="1380"/>
    </location>
</feature>
<evidence type="ECO:0000256" key="8">
    <source>
        <dbReference type="SAM" id="Coils"/>
    </source>
</evidence>
<comment type="subcellular location">
    <subcellularLocation>
        <location evidence="1">Endoplasmic reticulum membrane</location>
        <topology evidence="1">Single-pass membrane protein</topology>
    </subcellularLocation>
</comment>
<feature type="region of interest" description="Disordered" evidence="9">
    <location>
        <begin position="310"/>
        <end position="448"/>
    </location>
</feature>
<evidence type="ECO:0000256" key="6">
    <source>
        <dbReference type="ARBA" id="ARBA00023180"/>
    </source>
</evidence>
<feature type="signal peptide" evidence="10">
    <location>
        <begin position="1"/>
        <end position="21"/>
    </location>
</feature>
<evidence type="ECO:0000259" key="11">
    <source>
        <dbReference type="PROSITE" id="PS50002"/>
    </source>
</evidence>
<dbReference type="GO" id="GO:0005789">
    <property type="term" value="C:endoplasmic reticulum membrane"/>
    <property type="evidence" value="ECO:0007669"/>
    <property type="project" value="UniProtKB-SubCell"/>
</dbReference>
<keyword evidence="2 7" id="KW-0728">SH3 domain</keyword>
<sequence length="1390" mass="153413">MQILAKFLVFSSLLVISLVHARISDLRLCVDENCSVPVSIARSVLSYNSDDARILSFKPSDKIVIYSKSAGSKPDLWGAEINGKRGYVPKDLIREQKILNSNLKFTVPTEQVAQEAEKNPENEASVKPFLPTPVPDTQQELNAENDPNVIVVDGTTIYVSEDSDIEKTITTGPPPPPETIPPAPSSETPLQPPTNLNSAKENSIPDQPQEELTTPEPETPDEKPIVEEEEVKTDDSTEAVSEPPEVAKDETVMEYISDTLTGWLDASGEGKQEEVDTGQDVGQSEEVTESVTAEPPEDVQVDLSKINLLSTKGNTQEPEVNEALKVVVDEPPVKTVPSPYPDVEEPVSSDEIYHQYPSSTSLQAEEMASQETSTEVSFNEEDSRPPLSAEDETSSEVPLYSEEVTTESAEVTSPPPEETASEETTSTSQFEILQPLEEQKQEEVKYSPYQNYETGQVVEVDTEKVEEVTTETTLVVEEAYPPVVEDETTVVPYPPLVSEEATPAPAVQEDAAESTTSADSVETTPSADTAETTITEESPQEEATPLERDSGGIFADWVYNLFGSSSNEEATDATPEQVITEKLLAEEPPAKESASSGSWFSFGSTVEPEISTADVTGDACFAESCAQVGSAPNHQPADSEQYHQQHHQAHSEASAMEWDVVASSGTILYLVVTAITVLLFTLGHYFIEKMRRDGALIAKINTLQRELLVSSKECLILKEDLETTKEKLTGIETTTSDSSGAILEIRAELSESQRLCQEQEEQIKTLESELEAATEAGLELNKMLSEFLSTQRGSQDLVKSVELLQGQLNKQQATISSMNQTLNLKTQENETLRLELTAANDKILDLELDIDSISKNLSTLQEEKLKLKRDLEENCCTLANQLQEATNLREVEVDAVKKKLDASEASLKEVQNALKHRNSELEVLKESISKLSTLKEDNSDKANRKLEAMLDVSKVQAELKLLISERDVLKERLQCEEDARQLLEDHMKMVKDEVQKLHEKGEAAEKEKQDALTRLEVLSEYFKEKEAQLQKELGLQEAFSVMKNEDFSSTQTRIKSLEEEVENFNCNAKPKPAKSFERQISVDYPNITSNRNNKFQKQWPPRPATPVKISHQSPAKIAHQSPAKIAQQSPIKIIGAQNETLKQEIIDQEKGLKGQIVTLEKKAHENWIAARQAERKLDESKQESSTLRNRLTMLEKGTSLVTQNGEEGKGAATRLLESNGGELPTSPGLHIGDSPTPHFMLPPPPPLGAFMPPPPPPEYMQSPPLPPLYPDRRPPPLGRMSSPPPHHFSPPPPDRYNSSPYRPRSPGSDRSLPRYRYGSRSPSPPPYGGGGSNHDYPPYHSAGRPWEEPRAGFRPVPRDKELKGSTMSSGHSSSDSVGKSSSHRSGKRGK</sequence>
<dbReference type="InterPro" id="IPR051500">
    <property type="entry name" value="cTAGE_MIA/OTOR"/>
</dbReference>
<evidence type="ECO:0000313" key="13">
    <source>
        <dbReference type="Proteomes" id="UP000494165"/>
    </source>
</evidence>
<name>A0A8S1CXJ5_9INSE</name>
<feature type="compositionally biased region" description="Pro residues" evidence="9">
    <location>
        <begin position="1240"/>
        <end position="1269"/>
    </location>
</feature>
<feature type="region of interest" description="Disordered" evidence="9">
    <location>
        <begin position="110"/>
        <end position="149"/>
    </location>
</feature>
<feature type="compositionally biased region" description="Low complexity" evidence="9">
    <location>
        <begin position="205"/>
        <end position="216"/>
    </location>
</feature>
<feature type="compositionally biased region" description="Basic residues" evidence="9">
    <location>
        <begin position="1381"/>
        <end position="1390"/>
    </location>
</feature>
<feature type="compositionally biased region" description="Polar residues" evidence="9">
    <location>
        <begin position="356"/>
        <end position="377"/>
    </location>
</feature>
<dbReference type="PANTHER" id="PTHR23158:SF33">
    <property type="entry name" value="TRANSPORT AND GOLGI ORGANIZATION PROTEIN 1"/>
    <property type="match status" value="1"/>
</dbReference>
<evidence type="ECO:0000256" key="2">
    <source>
        <dbReference type="ARBA" id="ARBA00022443"/>
    </source>
</evidence>
<feature type="compositionally biased region" description="Basic and acidic residues" evidence="9">
    <location>
        <begin position="1345"/>
        <end position="1363"/>
    </location>
</feature>
<evidence type="ECO:0000256" key="1">
    <source>
        <dbReference type="ARBA" id="ARBA00004389"/>
    </source>
</evidence>
<keyword evidence="5 8" id="KW-0175">Coiled coil</keyword>
<feature type="region of interest" description="Disordered" evidence="9">
    <location>
        <begin position="1087"/>
        <end position="1108"/>
    </location>
</feature>
<feature type="compositionally biased region" description="Polar residues" evidence="9">
    <location>
        <begin position="1087"/>
        <end position="1096"/>
    </location>
</feature>
<keyword evidence="4" id="KW-0256">Endoplasmic reticulum</keyword>
<feature type="domain" description="SH3" evidence="11">
    <location>
        <begin position="36"/>
        <end position="98"/>
    </location>
</feature>
<evidence type="ECO:0000256" key="3">
    <source>
        <dbReference type="ARBA" id="ARBA00022729"/>
    </source>
</evidence>
<dbReference type="PANTHER" id="PTHR23158">
    <property type="entry name" value="MELANOMA INHIBITORY ACTIVITY-RELATED"/>
    <property type="match status" value="1"/>
</dbReference>
<organism evidence="12 13">
    <name type="scientific">Cloeon dipterum</name>
    <dbReference type="NCBI Taxonomy" id="197152"/>
    <lineage>
        <taxon>Eukaryota</taxon>
        <taxon>Metazoa</taxon>
        <taxon>Ecdysozoa</taxon>
        <taxon>Arthropoda</taxon>
        <taxon>Hexapoda</taxon>
        <taxon>Insecta</taxon>
        <taxon>Pterygota</taxon>
        <taxon>Palaeoptera</taxon>
        <taxon>Ephemeroptera</taxon>
        <taxon>Pisciforma</taxon>
        <taxon>Baetidae</taxon>
        <taxon>Cloeon</taxon>
    </lineage>
</organism>
<feature type="compositionally biased region" description="Pro residues" evidence="9">
    <location>
        <begin position="172"/>
        <end position="184"/>
    </location>
</feature>
<dbReference type="Gene3D" id="2.30.30.40">
    <property type="entry name" value="SH3 Domains"/>
    <property type="match status" value="1"/>
</dbReference>
<feature type="region of interest" description="Disordered" evidence="9">
    <location>
        <begin position="1175"/>
        <end position="1390"/>
    </location>
</feature>
<evidence type="ECO:0000313" key="12">
    <source>
        <dbReference type="EMBL" id="CAB3375502.1"/>
    </source>
</evidence>
<dbReference type="GO" id="GO:0035459">
    <property type="term" value="P:vesicle cargo loading"/>
    <property type="evidence" value="ECO:0007669"/>
    <property type="project" value="TreeGrafter"/>
</dbReference>
<comment type="caution">
    <text evidence="12">The sequence shown here is derived from an EMBL/GenBank/DDBJ whole genome shotgun (WGS) entry which is preliminary data.</text>
</comment>
<feature type="compositionally biased region" description="Polar residues" evidence="9">
    <location>
        <begin position="513"/>
        <end position="537"/>
    </location>
</feature>
<reference evidence="12 13" key="1">
    <citation type="submission" date="2020-04" db="EMBL/GenBank/DDBJ databases">
        <authorList>
            <person name="Alioto T."/>
            <person name="Alioto T."/>
            <person name="Gomez Garrido J."/>
        </authorList>
    </citation>
    <scope>NUCLEOTIDE SEQUENCE [LARGE SCALE GENOMIC DNA]</scope>
</reference>
<dbReference type="InterPro" id="IPR001452">
    <property type="entry name" value="SH3_domain"/>
</dbReference>
<feature type="region of interest" description="Disordered" evidence="9">
    <location>
        <begin position="161"/>
        <end position="250"/>
    </location>
</feature>
<dbReference type="InterPro" id="IPR036028">
    <property type="entry name" value="SH3-like_dom_sf"/>
</dbReference>
<evidence type="ECO:0000256" key="4">
    <source>
        <dbReference type="ARBA" id="ARBA00022824"/>
    </source>
</evidence>
<feature type="coiled-coil region" evidence="8">
    <location>
        <begin position="742"/>
        <end position="783"/>
    </location>
</feature>
<evidence type="ECO:0000256" key="9">
    <source>
        <dbReference type="SAM" id="MobiDB-lite"/>
    </source>
</evidence>
<feature type="coiled-coil region" evidence="8">
    <location>
        <begin position="822"/>
        <end position="927"/>
    </location>
</feature>
<proteinExistence type="predicted"/>
<feature type="region of interest" description="Disordered" evidence="9">
    <location>
        <begin position="631"/>
        <end position="650"/>
    </location>
</feature>
<evidence type="ECO:0000256" key="7">
    <source>
        <dbReference type="PROSITE-ProRule" id="PRU00192"/>
    </source>
</evidence>
<keyword evidence="13" id="KW-1185">Reference proteome</keyword>
<evidence type="ECO:0000256" key="10">
    <source>
        <dbReference type="SAM" id="SignalP"/>
    </source>
</evidence>
<dbReference type="EMBL" id="CADEPI010000113">
    <property type="protein sequence ID" value="CAB3375502.1"/>
    <property type="molecule type" value="Genomic_DNA"/>
</dbReference>
<gene>
    <name evidence="12" type="ORF">CLODIP_2_CD07654</name>
</gene>
<dbReference type="GO" id="GO:0006888">
    <property type="term" value="P:endoplasmic reticulum to Golgi vesicle-mediated transport"/>
    <property type="evidence" value="ECO:0007669"/>
    <property type="project" value="TreeGrafter"/>
</dbReference>
<dbReference type="SUPFAM" id="SSF50044">
    <property type="entry name" value="SH3-domain"/>
    <property type="match status" value="1"/>
</dbReference>
<dbReference type="GO" id="GO:0009306">
    <property type="term" value="P:protein secretion"/>
    <property type="evidence" value="ECO:0007669"/>
    <property type="project" value="TreeGrafter"/>
</dbReference>
<keyword evidence="6" id="KW-0325">Glycoprotein</keyword>
<dbReference type="OrthoDB" id="6627676at2759"/>
<protein>
    <recommendedName>
        <fullName evidence="11">SH3 domain-containing protein</fullName>
    </recommendedName>
</protein>
<feature type="compositionally biased region" description="Low complexity" evidence="9">
    <location>
        <begin position="401"/>
        <end position="412"/>
    </location>
</feature>